<comment type="caution">
    <text evidence="1">The sequence shown here is derived from an EMBL/GenBank/DDBJ whole genome shotgun (WGS) entry which is preliminary data.</text>
</comment>
<gene>
    <name evidence="1" type="ORF">GCM10009823_07520</name>
</gene>
<evidence type="ECO:0000313" key="1">
    <source>
        <dbReference type="EMBL" id="GAA2090802.1"/>
    </source>
</evidence>
<proteinExistence type="predicted"/>
<keyword evidence="2" id="KW-1185">Reference proteome</keyword>
<dbReference type="Proteomes" id="UP001500984">
    <property type="component" value="Unassembled WGS sequence"/>
</dbReference>
<reference evidence="1 2" key="1">
    <citation type="journal article" date="2019" name="Int. J. Syst. Evol. Microbiol.">
        <title>The Global Catalogue of Microorganisms (GCM) 10K type strain sequencing project: providing services to taxonomists for standard genome sequencing and annotation.</title>
        <authorList>
            <consortium name="The Broad Institute Genomics Platform"/>
            <consortium name="The Broad Institute Genome Sequencing Center for Infectious Disease"/>
            <person name="Wu L."/>
            <person name="Ma J."/>
        </authorList>
    </citation>
    <scope>NUCLEOTIDE SEQUENCE [LARGE SCALE GENOMIC DNA]</scope>
    <source>
        <strain evidence="1 2">JCM 15900</strain>
    </source>
</reference>
<protein>
    <recommendedName>
        <fullName evidence="3">Transcriptional regulator, AbiEi antitoxin, Type IV TA system</fullName>
    </recommendedName>
</protein>
<organism evidence="1 2">
    <name type="scientific">Brevibacterium salitolerans</name>
    <dbReference type="NCBI Taxonomy" id="1403566"/>
    <lineage>
        <taxon>Bacteria</taxon>
        <taxon>Bacillati</taxon>
        <taxon>Actinomycetota</taxon>
        <taxon>Actinomycetes</taxon>
        <taxon>Micrococcales</taxon>
        <taxon>Brevibacteriaceae</taxon>
        <taxon>Brevibacterium</taxon>
    </lineage>
</organism>
<sequence length="189" mass="21273">MDLLHRTGAPLARTGLLALERDGLLDRLAEDVWVPAGTVQDPRLRASALPEPPRPELAASHRTAAWIWWGSGSGRAPAVSEFTTLTRRRVRAARRSSTIYERDVPPPERLRIDGLWVTSPERTLFDLLRLCRESAEPLSLARERCARVPAGDRLRFVRWLDGMRRRPHVAHVRALALAAFAESAQPLTR</sequence>
<evidence type="ECO:0000313" key="2">
    <source>
        <dbReference type="Proteomes" id="UP001500984"/>
    </source>
</evidence>
<accession>A0ABN2WFX5</accession>
<evidence type="ECO:0008006" key="3">
    <source>
        <dbReference type="Google" id="ProtNLM"/>
    </source>
</evidence>
<dbReference type="RefSeq" id="WP_291798054.1">
    <property type="nucleotide sequence ID" value="NZ_BAAAPZ010000002.1"/>
</dbReference>
<name>A0ABN2WFX5_9MICO</name>
<dbReference type="EMBL" id="BAAAPZ010000002">
    <property type="protein sequence ID" value="GAA2090802.1"/>
    <property type="molecule type" value="Genomic_DNA"/>
</dbReference>